<feature type="region of interest" description="Disordered" evidence="3">
    <location>
        <begin position="997"/>
        <end position="1029"/>
    </location>
</feature>
<dbReference type="PANTHER" id="PTHR10073:SF52">
    <property type="entry name" value="MISMATCH REPAIR ENDONUCLEASE PMS2"/>
    <property type="match status" value="1"/>
</dbReference>
<accession>A0A4T0FL74</accession>
<feature type="region of interest" description="Disordered" evidence="3">
    <location>
        <begin position="1051"/>
        <end position="1073"/>
    </location>
</feature>
<dbReference type="GO" id="GO:0042729">
    <property type="term" value="C:DASH complex"/>
    <property type="evidence" value="ECO:0007669"/>
    <property type="project" value="InterPro"/>
</dbReference>
<dbReference type="GO" id="GO:0032389">
    <property type="term" value="C:MutLalpha complex"/>
    <property type="evidence" value="ECO:0007669"/>
    <property type="project" value="TreeGrafter"/>
</dbReference>
<dbReference type="NCBIfam" id="TIGR00585">
    <property type="entry name" value="mutl"/>
    <property type="match status" value="1"/>
</dbReference>
<dbReference type="InterPro" id="IPR038973">
    <property type="entry name" value="MutL/Mlh/Pms-like"/>
</dbReference>
<sequence>MLNFIDTDSKNKIQSSQVILDLQGLSLCSHRSPRSLILGAVKELVENSLDAGSTTIEVSFNNFGFNELKVIDNGNGIDDASFSTLTKKHFTSKLSHFDDLCNLSSFGFRGEALSSLCSVSKTLDCLTATQATSPKATKISFDNKGDIVDLKQNIPRQKGTTFSLSTLFHNLPVRRREFEKNLKREYSKAINLMQSYALCPLHTNIKFIVTNINKANKKSVIFQTTGNNSLASSIASVFGSSANQSLIPLSLDLPVEIDSALANRENVDTTSFTVYLNGSISKPLLGHGRSTSDRQYFYVNGRPCVLPKVAKSINLIFKSFNNQAFPFIVADFKIPTDAYDVNITPDKRTIFLHFESSLIDSLKYHLNSFFEPFRGHFAINKPTPILTQSFVHKASIDTQDSGPTPQDKSHESESRTAMATERVEEESNSRHNEVLQQEYKISNIGLEASDVTQNISVVEKVGDAVEKASEIDEEASDISDQKEEPQGSSQINTRHASWASEVFSGVDEIDRHMPKRRRTETELEVCVDGEETANDPESGSFKTQKLNDHDETRTHEAMQVDSSNNNDTPAINDISSDDEPNFFKQSLSIDIDHLRQHWQSKVRPKNTADLQPTFETDLKGLDNAGLENTENFEAAEQALSRLLHKSDFENLQVIGQFNLGFLIVKRSAINIIGREENDLFIVDQHAADEKYNFETLQLTSRIQTQKLIRPRTLNLSASDELTVFDGLDKLKHNGFEIEVDEDGASGSRCQLVALPLSKATVFDLKDLDELIQDMSENPGGVPRCTKARKMFASRACRMSVMVGKPLKRNQMTSIVRNLALLDQPWNCPHGRPTLRHLLSLDNTTGENERMSKKWEQFCVRFGPHTTTNDGFKIEQMDQRITLTLQNIDADLSNVYNVILSRILPEIKRYGLATDNSRKISKVFGLQWTASLANASLKSFFEHAAQVRVPQAGEQSFNDTFYNDDVTATNINQALDRDDDNSVKDTVTLNQDSFLGQLANNGVSSTPLPKGDGTAGNVQDQSTSLPDSLESPFERLRRQIRENEDDEINFETTNSTSILPSFSLPSASEAEADGTRQINNRAELSQIEDNTRSLIDQQPPTINFSLRSSVNEAHDKENKDYDDHGEAEKTPRKGMSINNPFGGPNWNGITDLRNTPLRTNNEASKFNFSKHNYRQNVRDNLDSDSDDDDDMLPPGMSPPQTINFTMPKSKLSRTPAKEAAASIVDDILKEAGQSHKKLSHVDALSDDNEDEQDTLMHQGSFMTRNYSKVNELNADTSSSSTTSSIDNTAIHPQPLTLNAAAVMANIQNSSDSDDDSVDNSMSNQVTDASDTLFGPRSNKQQQPQQNRLQLHGDVTSTWFGTNINNAGHDPQSPLGN</sequence>
<keyword evidence="7" id="KW-1185">Reference proteome</keyword>
<evidence type="ECO:0000313" key="7">
    <source>
        <dbReference type="Proteomes" id="UP000310189"/>
    </source>
</evidence>
<feature type="region of interest" description="Disordered" evidence="3">
    <location>
        <begin position="1164"/>
        <end position="1206"/>
    </location>
</feature>
<feature type="compositionally biased region" description="Low complexity" evidence="3">
    <location>
        <begin position="1334"/>
        <end position="1348"/>
    </location>
</feature>
<dbReference type="GO" id="GO:0061982">
    <property type="term" value="P:meiosis I cell cycle process"/>
    <property type="evidence" value="ECO:0007669"/>
    <property type="project" value="UniProtKB-ARBA"/>
</dbReference>
<dbReference type="Pfam" id="PF08676">
    <property type="entry name" value="MutL_C"/>
    <property type="match status" value="1"/>
</dbReference>
<reference evidence="6 7" key="1">
    <citation type="submission" date="2019-03" db="EMBL/GenBank/DDBJ databases">
        <title>Sequencing 23 genomes of Wallemia ichthyophaga.</title>
        <authorList>
            <person name="Gostincar C."/>
        </authorList>
    </citation>
    <scope>NUCLEOTIDE SEQUENCE [LARGE SCALE GENOMIC DNA]</scope>
    <source>
        <strain evidence="6 7">EXF-5753</strain>
    </source>
</reference>
<keyword evidence="2" id="KW-0227">DNA damage</keyword>
<dbReference type="InterPro" id="IPR013507">
    <property type="entry name" value="DNA_mismatch_S5_2-like"/>
</dbReference>
<dbReference type="GO" id="GO:0006298">
    <property type="term" value="P:mismatch repair"/>
    <property type="evidence" value="ECO:0007669"/>
    <property type="project" value="InterPro"/>
</dbReference>
<feature type="region of interest" description="Disordered" evidence="3">
    <location>
        <begin position="1307"/>
        <end position="1375"/>
    </location>
</feature>
<dbReference type="SUPFAM" id="SSF55874">
    <property type="entry name" value="ATPase domain of HSP90 chaperone/DNA topoisomerase II/histidine kinase"/>
    <property type="match status" value="1"/>
</dbReference>
<feature type="compositionally biased region" description="Basic and acidic residues" evidence="3">
    <location>
        <begin position="421"/>
        <end position="433"/>
    </location>
</feature>
<dbReference type="GO" id="GO:0016887">
    <property type="term" value="F:ATP hydrolysis activity"/>
    <property type="evidence" value="ECO:0007669"/>
    <property type="project" value="InterPro"/>
</dbReference>
<dbReference type="SMART" id="SM00853">
    <property type="entry name" value="MutL_C"/>
    <property type="match status" value="1"/>
</dbReference>
<evidence type="ECO:0000256" key="2">
    <source>
        <dbReference type="ARBA" id="ARBA00022763"/>
    </source>
</evidence>
<dbReference type="SUPFAM" id="SSF54211">
    <property type="entry name" value="Ribosomal protein S5 domain 2-like"/>
    <property type="match status" value="1"/>
</dbReference>
<dbReference type="Pfam" id="PF01119">
    <property type="entry name" value="DNA_mis_repair"/>
    <property type="match status" value="1"/>
</dbReference>
<dbReference type="SUPFAM" id="SSF118116">
    <property type="entry name" value="DNA mismatch repair protein MutL"/>
    <property type="match status" value="1"/>
</dbReference>
<feature type="compositionally biased region" description="Polar residues" evidence="3">
    <location>
        <begin position="1015"/>
        <end position="1025"/>
    </location>
</feature>
<dbReference type="InterPro" id="IPR014790">
    <property type="entry name" value="MutL_C"/>
</dbReference>
<dbReference type="SMART" id="SM01340">
    <property type="entry name" value="DNA_mis_repair"/>
    <property type="match status" value="1"/>
</dbReference>
<feature type="region of interest" description="Disordered" evidence="3">
    <location>
        <begin position="471"/>
        <end position="493"/>
    </location>
</feature>
<dbReference type="Pfam" id="PF08655">
    <property type="entry name" value="DASH_Ask1"/>
    <property type="match status" value="1"/>
</dbReference>
<dbReference type="Pfam" id="PF13589">
    <property type="entry name" value="HATPase_c_3"/>
    <property type="match status" value="1"/>
</dbReference>
<organism evidence="6 7">
    <name type="scientific">Wallemia hederae</name>
    <dbReference type="NCBI Taxonomy" id="1540922"/>
    <lineage>
        <taxon>Eukaryota</taxon>
        <taxon>Fungi</taxon>
        <taxon>Dikarya</taxon>
        <taxon>Basidiomycota</taxon>
        <taxon>Wallemiomycotina</taxon>
        <taxon>Wallemiomycetes</taxon>
        <taxon>Wallemiales</taxon>
        <taxon>Wallemiaceae</taxon>
        <taxon>Wallemia</taxon>
    </lineage>
</organism>
<dbReference type="InterPro" id="IPR013964">
    <property type="entry name" value="DASH_Ask1"/>
</dbReference>
<dbReference type="Gene3D" id="3.30.1370.100">
    <property type="entry name" value="MutL, C-terminal domain, regulatory subdomain"/>
    <property type="match status" value="1"/>
</dbReference>
<feature type="compositionally biased region" description="Basic and acidic residues" evidence="3">
    <location>
        <begin position="1111"/>
        <end position="1130"/>
    </location>
</feature>
<dbReference type="Proteomes" id="UP000310189">
    <property type="component" value="Unassembled WGS sequence"/>
</dbReference>
<dbReference type="EMBL" id="SPNW01000030">
    <property type="protein sequence ID" value="TIA89101.1"/>
    <property type="molecule type" value="Genomic_DNA"/>
</dbReference>
<evidence type="ECO:0000256" key="1">
    <source>
        <dbReference type="ARBA" id="ARBA00006082"/>
    </source>
</evidence>
<dbReference type="GO" id="GO:0030983">
    <property type="term" value="F:mismatched DNA binding"/>
    <property type="evidence" value="ECO:0007669"/>
    <property type="project" value="InterPro"/>
</dbReference>
<dbReference type="OrthoDB" id="10263226at2759"/>
<feature type="compositionally biased region" description="Polar residues" evidence="3">
    <location>
        <begin position="1353"/>
        <end position="1364"/>
    </location>
</feature>
<dbReference type="PANTHER" id="PTHR10073">
    <property type="entry name" value="DNA MISMATCH REPAIR PROTEIN MLH, PMS, MUTL"/>
    <property type="match status" value="1"/>
</dbReference>
<protein>
    <submittedName>
        <fullName evidence="6">Uncharacterized protein</fullName>
    </submittedName>
</protein>
<gene>
    <name evidence="6" type="ORF">E3P99_02244</name>
</gene>
<dbReference type="InterPro" id="IPR042121">
    <property type="entry name" value="MutL_C_regsub"/>
</dbReference>
<feature type="compositionally biased region" description="Polar residues" evidence="3">
    <location>
        <begin position="997"/>
        <end position="1006"/>
    </location>
</feature>
<dbReference type="GO" id="GO:0140664">
    <property type="term" value="F:ATP-dependent DNA damage sensor activity"/>
    <property type="evidence" value="ECO:0007669"/>
    <property type="project" value="InterPro"/>
</dbReference>
<evidence type="ECO:0000259" key="4">
    <source>
        <dbReference type="SMART" id="SM00853"/>
    </source>
</evidence>
<name>A0A4T0FL74_9BASI</name>
<comment type="similarity">
    <text evidence="1">Belongs to the DNA mismatch repair MutL/HexB family.</text>
</comment>
<dbReference type="GO" id="GO:0072686">
    <property type="term" value="C:mitotic spindle"/>
    <property type="evidence" value="ECO:0007669"/>
    <property type="project" value="InterPro"/>
</dbReference>
<dbReference type="GO" id="GO:0008608">
    <property type="term" value="P:attachment of spindle microtubules to kinetochore"/>
    <property type="evidence" value="ECO:0007669"/>
    <property type="project" value="InterPro"/>
</dbReference>
<proteinExistence type="inferred from homology"/>
<evidence type="ECO:0000313" key="6">
    <source>
        <dbReference type="EMBL" id="TIA89101.1"/>
    </source>
</evidence>
<feature type="compositionally biased region" description="Polar residues" evidence="3">
    <location>
        <begin position="396"/>
        <end position="406"/>
    </location>
</feature>
<dbReference type="Gene3D" id="3.30.565.10">
    <property type="entry name" value="Histidine kinase-like ATPase, C-terminal domain"/>
    <property type="match status" value="1"/>
</dbReference>
<dbReference type="InterPro" id="IPR014762">
    <property type="entry name" value="DNA_mismatch_repair_CS"/>
</dbReference>
<feature type="region of interest" description="Disordered" evidence="3">
    <location>
        <begin position="396"/>
        <end position="434"/>
    </location>
</feature>
<dbReference type="FunFam" id="3.30.1370.100:FF:000001">
    <property type="entry name" value="Mismatch repair endonuclease pms1, putative"/>
    <property type="match status" value="1"/>
</dbReference>
<dbReference type="CDD" id="cd03484">
    <property type="entry name" value="MutL_Trans_hPMS_2_like"/>
    <property type="match status" value="1"/>
</dbReference>
<evidence type="ECO:0000259" key="5">
    <source>
        <dbReference type="SMART" id="SM01340"/>
    </source>
</evidence>
<dbReference type="Gene3D" id="3.30.1540.20">
    <property type="entry name" value="MutL, C-terminal domain, dimerisation subdomain"/>
    <property type="match status" value="1"/>
</dbReference>
<comment type="caution">
    <text evidence="6">The sequence shown here is derived from an EMBL/GenBank/DDBJ whole genome shotgun (WGS) entry which is preliminary data.</text>
</comment>
<dbReference type="InterPro" id="IPR014721">
    <property type="entry name" value="Ribsml_uS5_D2-typ_fold_subgr"/>
</dbReference>
<dbReference type="GO" id="GO:0005524">
    <property type="term" value="F:ATP binding"/>
    <property type="evidence" value="ECO:0007669"/>
    <property type="project" value="InterPro"/>
</dbReference>
<dbReference type="InterPro" id="IPR037198">
    <property type="entry name" value="MutL_C_sf"/>
</dbReference>
<evidence type="ECO:0000256" key="3">
    <source>
        <dbReference type="SAM" id="MobiDB-lite"/>
    </source>
</evidence>
<feature type="domain" description="MutL C-terminal dimerisation" evidence="4">
    <location>
        <begin position="653"/>
        <end position="806"/>
    </location>
</feature>
<dbReference type="InterPro" id="IPR002099">
    <property type="entry name" value="MutL/Mlh/PMS"/>
</dbReference>
<feature type="domain" description="DNA mismatch repair protein S5" evidence="5">
    <location>
        <begin position="234"/>
        <end position="371"/>
    </location>
</feature>
<dbReference type="InterPro" id="IPR036890">
    <property type="entry name" value="HATPase_C_sf"/>
</dbReference>
<dbReference type="PROSITE" id="PS00058">
    <property type="entry name" value="DNA_MISMATCH_REPAIR_1"/>
    <property type="match status" value="1"/>
</dbReference>
<feature type="region of interest" description="Disordered" evidence="3">
    <location>
        <begin position="1111"/>
        <end position="1145"/>
    </location>
</feature>
<dbReference type="Gene3D" id="3.30.230.10">
    <property type="match status" value="1"/>
</dbReference>
<feature type="compositionally biased region" description="Acidic residues" evidence="3">
    <location>
        <begin position="1181"/>
        <end position="1190"/>
    </location>
</feature>
<dbReference type="InterPro" id="IPR042120">
    <property type="entry name" value="MutL_C_dimsub"/>
</dbReference>
<feature type="compositionally biased region" description="Polar residues" evidence="3">
    <location>
        <begin position="1051"/>
        <end position="1065"/>
    </location>
</feature>
<dbReference type="InterPro" id="IPR020568">
    <property type="entry name" value="Ribosomal_Su5_D2-typ_SF"/>
</dbReference>
<dbReference type="CDD" id="cd16926">
    <property type="entry name" value="HATPase_MutL-MLH-PMS-like"/>
    <property type="match status" value="1"/>
</dbReference>